<evidence type="ECO:0000313" key="3">
    <source>
        <dbReference type="Proteomes" id="UP001499988"/>
    </source>
</evidence>
<comment type="caution">
    <text evidence="2">The sequence shown here is derived from an EMBL/GenBank/DDBJ whole genome shotgun (WGS) entry which is preliminary data.</text>
</comment>
<evidence type="ECO:0000256" key="1">
    <source>
        <dbReference type="SAM" id="SignalP"/>
    </source>
</evidence>
<dbReference type="RefSeq" id="WP_345335208.1">
    <property type="nucleotide sequence ID" value="NZ_BAABJZ010000064.1"/>
</dbReference>
<name>A0ABP9ESI9_9GAMM</name>
<feature type="chain" id="PRO_5045399299" description="Cytochrome c" evidence="1">
    <location>
        <begin position="23"/>
        <end position="71"/>
    </location>
</feature>
<dbReference type="InterPro" id="IPR036909">
    <property type="entry name" value="Cyt_c-like_dom_sf"/>
</dbReference>
<dbReference type="SUPFAM" id="SSF46626">
    <property type="entry name" value="Cytochrome c"/>
    <property type="match status" value="1"/>
</dbReference>
<reference evidence="3" key="1">
    <citation type="journal article" date="2019" name="Int. J. Syst. Evol. Microbiol.">
        <title>The Global Catalogue of Microorganisms (GCM) 10K type strain sequencing project: providing services to taxonomists for standard genome sequencing and annotation.</title>
        <authorList>
            <consortium name="The Broad Institute Genomics Platform"/>
            <consortium name="The Broad Institute Genome Sequencing Center for Infectious Disease"/>
            <person name="Wu L."/>
            <person name="Ma J."/>
        </authorList>
    </citation>
    <scope>NUCLEOTIDE SEQUENCE [LARGE SCALE GENOMIC DNA]</scope>
    <source>
        <strain evidence="3">JCM 18401</strain>
    </source>
</reference>
<evidence type="ECO:0008006" key="4">
    <source>
        <dbReference type="Google" id="ProtNLM"/>
    </source>
</evidence>
<proteinExistence type="predicted"/>
<organism evidence="2 3">
    <name type="scientific">Ferrimonas pelagia</name>
    <dbReference type="NCBI Taxonomy" id="1177826"/>
    <lineage>
        <taxon>Bacteria</taxon>
        <taxon>Pseudomonadati</taxon>
        <taxon>Pseudomonadota</taxon>
        <taxon>Gammaproteobacteria</taxon>
        <taxon>Alteromonadales</taxon>
        <taxon>Ferrimonadaceae</taxon>
        <taxon>Ferrimonas</taxon>
    </lineage>
</organism>
<accession>A0ABP9ESI9</accession>
<dbReference type="EMBL" id="BAABJZ010000064">
    <property type="protein sequence ID" value="GAA4886402.1"/>
    <property type="molecule type" value="Genomic_DNA"/>
</dbReference>
<protein>
    <recommendedName>
        <fullName evidence="4">Cytochrome c</fullName>
    </recommendedName>
</protein>
<keyword evidence="3" id="KW-1185">Reference proteome</keyword>
<evidence type="ECO:0000313" key="2">
    <source>
        <dbReference type="EMBL" id="GAA4886402.1"/>
    </source>
</evidence>
<keyword evidence="1" id="KW-0732">Signal</keyword>
<sequence>MKTLAKTTLALVLVAFATGALAVDGGNPKKGRHLYKKHCIACHPGPSELDVVPLRRWGGLGPLFSAVSYNC</sequence>
<gene>
    <name evidence="2" type="ORF">GCM10023333_19710</name>
</gene>
<dbReference type="Proteomes" id="UP001499988">
    <property type="component" value="Unassembled WGS sequence"/>
</dbReference>
<feature type="signal peptide" evidence="1">
    <location>
        <begin position="1"/>
        <end position="22"/>
    </location>
</feature>